<sequence length="380" mass="43564">MDKASYITRKLGLRRRGLFTLFGRRTAAEGPTGNDAGDMALDPSALPLEQLTITCGTIEPANAEPMDLDPSPLDLEQLTITSGTIEPANAEPMDWDPSPLPSEPLTAVRCGPSPWESNFDRNRRQSRLIGLPDELLLQVMKVTEVADLYMLRQVSFSFWRIYRGRDFSEFNSDKLRPDTETNETIARRAKLQAFCGPCSQRRLLPENRSGRLGLRYRCRNMDCSHCKDCHSKPTFSVQQRQQPPEVRRCIGSYSFFRLCPHLMVPAYSIFKKAEEVSANHRERPSVIKYEEFVLGSCSQCKDLALQDMAGYERQYFYPPTLTLYKYLNSNKAQFYTRSNWCLPFCKIPEGDSLTAAFLLQKQEEFRNRYGNWAILAGWVM</sequence>
<evidence type="ECO:0000259" key="1">
    <source>
        <dbReference type="PROSITE" id="PS50181"/>
    </source>
</evidence>
<evidence type="ECO:0000313" key="2">
    <source>
        <dbReference type="EMBL" id="EFQ35167.1"/>
    </source>
</evidence>
<evidence type="ECO:0000313" key="3">
    <source>
        <dbReference type="Proteomes" id="UP000008782"/>
    </source>
</evidence>
<dbReference type="RefSeq" id="XP_008099187.1">
    <property type="nucleotide sequence ID" value="XM_008100996.1"/>
</dbReference>
<dbReference type="InterPro" id="IPR001810">
    <property type="entry name" value="F-box_dom"/>
</dbReference>
<dbReference type="VEuPathDB" id="FungiDB:GLRG_10311"/>
<keyword evidence="3" id="KW-1185">Reference proteome</keyword>
<dbReference type="Proteomes" id="UP000008782">
    <property type="component" value="Unassembled WGS sequence"/>
</dbReference>
<dbReference type="HOGENOM" id="CLU_727638_0_0_1"/>
<dbReference type="eggNOG" id="ENOG502T65W">
    <property type="taxonomic scope" value="Eukaryota"/>
</dbReference>
<dbReference type="InterPro" id="IPR036047">
    <property type="entry name" value="F-box-like_dom_sf"/>
</dbReference>
<protein>
    <recommendedName>
        <fullName evidence="1">F-box domain-containing protein</fullName>
    </recommendedName>
</protein>
<accession>E3QWC9</accession>
<dbReference type="PROSITE" id="PS50181">
    <property type="entry name" value="FBOX"/>
    <property type="match status" value="1"/>
</dbReference>
<dbReference type="STRING" id="645133.E3QWC9"/>
<proteinExistence type="predicted"/>
<gene>
    <name evidence="2" type="ORF">GLRG_10311</name>
</gene>
<feature type="domain" description="F-box" evidence="1">
    <location>
        <begin position="125"/>
        <end position="170"/>
    </location>
</feature>
<organism evidence="3">
    <name type="scientific">Colletotrichum graminicola (strain M1.001 / M2 / FGSC 10212)</name>
    <name type="common">Maize anthracnose fungus</name>
    <name type="synonym">Glomerella graminicola</name>
    <dbReference type="NCBI Taxonomy" id="645133"/>
    <lineage>
        <taxon>Eukaryota</taxon>
        <taxon>Fungi</taxon>
        <taxon>Dikarya</taxon>
        <taxon>Ascomycota</taxon>
        <taxon>Pezizomycotina</taxon>
        <taxon>Sordariomycetes</taxon>
        <taxon>Hypocreomycetidae</taxon>
        <taxon>Glomerellales</taxon>
        <taxon>Glomerellaceae</taxon>
        <taxon>Colletotrichum</taxon>
        <taxon>Colletotrichum graminicola species complex</taxon>
    </lineage>
</organism>
<dbReference type="EMBL" id="GG697389">
    <property type="protein sequence ID" value="EFQ35167.1"/>
    <property type="molecule type" value="Genomic_DNA"/>
</dbReference>
<dbReference type="OrthoDB" id="3692147at2759"/>
<reference evidence="3" key="1">
    <citation type="journal article" date="2012" name="Nat. Genet.">
        <title>Lifestyle transitions in plant pathogenic Colletotrichum fungi deciphered by genome and transcriptome analyses.</title>
        <authorList>
            <person name="O'Connell R.J."/>
            <person name="Thon M.R."/>
            <person name="Hacquard S."/>
            <person name="Amyotte S.G."/>
            <person name="Kleemann J."/>
            <person name="Torres M.F."/>
            <person name="Damm U."/>
            <person name="Buiate E.A."/>
            <person name="Epstein L."/>
            <person name="Alkan N."/>
            <person name="Altmueller J."/>
            <person name="Alvarado-Balderrama L."/>
            <person name="Bauser C.A."/>
            <person name="Becker C."/>
            <person name="Birren B.W."/>
            <person name="Chen Z."/>
            <person name="Choi J."/>
            <person name="Crouch J.A."/>
            <person name="Duvick J.P."/>
            <person name="Farman M.A."/>
            <person name="Gan P."/>
            <person name="Heiman D."/>
            <person name="Henrissat B."/>
            <person name="Howard R.J."/>
            <person name="Kabbage M."/>
            <person name="Koch C."/>
            <person name="Kracher B."/>
            <person name="Kubo Y."/>
            <person name="Law A.D."/>
            <person name="Lebrun M.-H."/>
            <person name="Lee Y.-H."/>
            <person name="Miyara I."/>
            <person name="Moore N."/>
            <person name="Neumann U."/>
            <person name="Nordstroem K."/>
            <person name="Panaccione D.G."/>
            <person name="Panstruga R."/>
            <person name="Place M."/>
            <person name="Proctor R.H."/>
            <person name="Prusky D."/>
            <person name="Rech G."/>
            <person name="Reinhardt R."/>
            <person name="Rollins J.A."/>
            <person name="Rounsley S."/>
            <person name="Schardl C.L."/>
            <person name="Schwartz D.C."/>
            <person name="Shenoy N."/>
            <person name="Shirasu K."/>
            <person name="Sikhakolli U.R."/>
            <person name="Stueber K."/>
            <person name="Sukno S.A."/>
            <person name="Sweigard J.A."/>
            <person name="Takano Y."/>
            <person name="Takahara H."/>
            <person name="Trail F."/>
            <person name="van der Does H.C."/>
            <person name="Voll L.M."/>
            <person name="Will I."/>
            <person name="Young S."/>
            <person name="Zeng Q."/>
            <person name="Zhang J."/>
            <person name="Zhou S."/>
            <person name="Dickman M.B."/>
            <person name="Schulze-Lefert P."/>
            <person name="Ver Loren van Themaat E."/>
            <person name="Ma L.-J."/>
            <person name="Vaillancourt L.J."/>
        </authorList>
    </citation>
    <scope>NUCLEOTIDE SEQUENCE [LARGE SCALE GENOMIC DNA]</scope>
    <source>
        <strain evidence="3">M1.001 / M2 / FGSC 10212</strain>
    </source>
</reference>
<dbReference type="GeneID" id="24415676"/>
<dbReference type="AlphaFoldDB" id="E3QWC9"/>
<name>E3QWC9_COLGM</name>
<dbReference type="SUPFAM" id="SSF81383">
    <property type="entry name" value="F-box domain"/>
    <property type="match status" value="1"/>
</dbReference>